<accession>A0A975FQ72</accession>
<dbReference type="AlphaFoldDB" id="A0A975FQ72"/>
<dbReference type="Gene3D" id="3.40.50.1820">
    <property type="entry name" value="alpha/beta hydrolase"/>
    <property type="match status" value="1"/>
</dbReference>
<sequence>MQSIEGTTSGGVPFVARAASHDDAPVVAAWHLMDPPNSPAAMAAAIPLDGLDAHVVYFGLPLTGGRAEHDDFEAFVAAGGDMVTEFFGPMHVQAIEEFPAALAEVRERLGTPSGGKLGLLGGSAGAGVAAGVLAVHGADAAVLMNPMLRLRPMIDAMADFLPEPYAWSQAADAIADRMDFVARSFEVATGGAELLIIEGGADEPPFLDAVRELEALGIGTIRYVEGVEHPLAEWPGDQPAPQTDAAKRYDALAADWFRAAFAN</sequence>
<name>A0A975FQ72_9MICO</name>
<dbReference type="InterPro" id="IPR029058">
    <property type="entry name" value="AB_hydrolase_fold"/>
</dbReference>
<dbReference type="KEGG" id="aarc:G127AT_05615"/>
<keyword evidence="2" id="KW-1185">Reference proteome</keyword>
<dbReference type="Proteomes" id="UP000671914">
    <property type="component" value="Chromosome"/>
</dbReference>
<proteinExistence type="predicted"/>
<dbReference type="SUPFAM" id="SSF53474">
    <property type="entry name" value="alpha/beta-Hydrolases"/>
    <property type="match status" value="1"/>
</dbReference>
<evidence type="ECO:0000313" key="2">
    <source>
        <dbReference type="Proteomes" id="UP000671914"/>
    </source>
</evidence>
<dbReference type="RefSeq" id="WP_210900900.1">
    <property type="nucleotide sequence ID" value="NZ_CP071696.1"/>
</dbReference>
<organism evidence="1 2">
    <name type="scientific">Agromyces archimandritae</name>
    <dbReference type="NCBI Taxonomy" id="2781962"/>
    <lineage>
        <taxon>Bacteria</taxon>
        <taxon>Bacillati</taxon>
        <taxon>Actinomycetota</taxon>
        <taxon>Actinomycetes</taxon>
        <taxon>Micrococcales</taxon>
        <taxon>Microbacteriaceae</taxon>
        <taxon>Agromyces</taxon>
    </lineage>
</organism>
<evidence type="ECO:0008006" key="3">
    <source>
        <dbReference type="Google" id="ProtNLM"/>
    </source>
</evidence>
<protein>
    <recommendedName>
        <fullName evidence="3">Alpha/beta hydrolase</fullName>
    </recommendedName>
</protein>
<gene>
    <name evidence="1" type="ORF">G127AT_05615</name>
</gene>
<reference evidence="1" key="1">
    <citation type="submission" date="2021-03" db="EMBL/GenBank/DDBJ databases">
        <title>Agromyces archimandritus sp. nov., isolated from the cockroach Archimandrita tessellata.</title>
        <authorList>
            <person name="Guzman J."/>
            <person name="Ortuzar M."/>
            <person name="Poehlein A."/>
            <person name="Daniel R."/>
            <person name="Trujillo M."/>
            <person name="Vilcinskas A."/>
        </authorList>
    </citation>
    <scope>NUCLEOTIDE SEQUENCE</scope>
    <source>
        <strain evidence="1">G127AT</strain>
    </source>
</reference>
<dbReference type="EMBL" id="CP071696">
    <property type="protein sequence ID" value="QTX05683.1"/>
    <property type="molecule type" value="Genomic_DNA"/>
</dbReference>
<evidence type="ECO:0000313" key="1">
    <source>
        <dbReference type="EMBL" id="QTX05683.1"/>
    </source>
</evidence>